<proteinExistence type="inferred from homology"/>
<evidence type="ECO:0000256" key="6">
    <source>
        <dbReference type="ARBA" id="ARBA00023136"/>
    </source>
</evidence>
<evidence type="ECO:0000313" key="9">
    <source>
        <dbReference type="Proteomes" id="UP001156102"/>
    </source>
</evidence>
<evidence type="ECO:0000313" key="8">
    <source>
        <dbReference type="EMBL" id="MCP8969413.1"/>
    </source>
</evidence>
<comment type="similarity">
    <text evidence="2">Belongs to the DoxX family.</text>
</comment>
<evidence type="ECO:0000256" key="2">
    <source>
        <dbReference type="ARBA" id="ARBA00006679"/>
    </source>
</evidence>
<dbReference type="RefSeq" id="WP_254759335.1">
    <property type="nucleotide sequence ID" value="NZ_JANCLT010000006.1"/>
</dbReference>
<organism evidence="8 9">
    <name type="scientific">Ectobacillus ponti</name>
    <dbReference type="NCBI Taxonomy" id="2961894"/>
    <lineage>
        <taxon>Bacteria</taxon>
        <taxon>Bacillati</taxon>
        <taxon>Bacillota</taxon>
        <taxon>Bacilli</taxon>
        <taxon>Bacillales</taxon>
        <taxon>Bacillaceae</taxon>
        <taxon>Ectobacillus</taxon>
    </lineage>
</organism>
<keyword evidence="6 7" id="KW-0472">Membrane</keyword>
<gene>
    <name evidence="8" type="ORF">NK662_12835</name>
</gene>
<evidence type="ECO:0000256" key="7">
    <source>
        <dbReference type="SAM" id="Phobius"/>
    </source>
</evidence>
<feature type="transmembrane region" description="Helical" evidence="7">
    <location>
        <begin position="74"/>
        <end position="94"/>
    </location>
</feature>
<comment type="subcellular location">
    <subcellularLocation>
        <location evidence="1">Cell membrane</location>
        <topology evidence="1">Multi-pass membrane protein</topology>
    </subcellularLocation>
</comment>
<evidence type="ECO:0000256" key="3">
    <source>
        <dbReference type="ARBA" id="ARBA00022475"/>
    </source>
</evidence>
<keyword evidence="4 7" id="KW-0812">Transmembrane</keyword>
<comment type="caution">
    <text evidence="8">The sequence shown here is derived from an EMBL/GenBank/DDBJ whole genome shotgun (WGS) entry which is preliminary data.</text>
</comment>
<dbReference type="PANTHER" id="PTHR33452:SF1">
    <property type="entry name" value="INNER MEMBRANE PROTEIN YPHA-RELATED"/>
    <property type="match status" value="1"/>
</dbReference>
<dbReference type="Pfam" id="PF07681">
    <property type="entry name" value="DoxX"/>
    <property type="match status" value="1"/>
</dbReference>
<feature type="transmembrane region" description="Helical" evidence="7">
    <location>
        <begin position="48"/>
        <end position="67"/>
    </location>
</feature>
<dbReference type="EMBL" id="JANCLT010000006">
    <property type="protein sequence ID" value="MCP8969413.1"/>
    <property type="molecule type" value="Genomic_DNA"/>
</dbReference>
<dbReference type="Proteomes" id="UP001156102">
    <property type="component" value="Unassembled WGS sequence"/>
</dbReference>
<accession>A0AA41XAS2</accession>
<dbReference type="InterPro" id="IPR032808">
    <property type="entry name" value="DoxX"/>
</dbReference>
<dbReference type="AlphaFoldDB" id="A0AA41XAS2"/>
<reference evidence="8" key="1">
    <citation type="submission" date="2022-07" db="EMBL/GenBank/DDBJ databases">
        <authorList>
            <person name="Li W.-J."/>
            <person name="Deng Q.-Q."/>
        </authorList>
    </citation>
    <scope>NUCLEOTIDE SEQUENCE</scope>
    <source>
        <strain evidence="8">SYSU M60031</strain>
    </source>
</reference>
<dbReference type="GO" id="GO:0005886">
    <property type="term" value="C:plasma membrane"/>
    <property type="evidence" value="ECO:0007669"/>
    <property type="project" value="UniProtKB-SubCell"/>
</dbReference>
<keyword evidence="9" id="KW-1185">Reference proteome</keyword>
<keyword evidence="3" id="KW-1003">Cell membrane</keyword>
<dbReference type="PANTHER" id="PTHR33452">
    <property type="entry name" value="OXIDOREDUCTASE CATD-RELATED"/>
    <property type="match status" value="1"/>
</dbReference>
<evidence type="ECO:0000256" key="4">
    <source>
        <dbReference type="ARBA" id="ARBA00022692"/>
    </source>
</evidence>
<keyword evidence="5 7" id="KW-1133">Transmembrane helix</keyword>
<evidence type="ECO:0000256" key="1">
    <source>
        <dbReference type="ARBA" id="ARBA00004651"/>
    </source>
</evidence>
<dbReference type="InterPro" id="IPR051907">
    <property type="entry name" value="DoxX-like_oxidoreductase"/>
</dbReference>
<feature type="transmembrane region" description="Helical" evidence="7">
    <location>
        <begin position="106"/>
        <end position="125"/>
    </location>
</feature>
<name>A0AA41XAS2_9BACI</name>
<sequence>MAWKSEMSALVLRIVLGATFIVHGSMKFSSGISNIAGWFQSIGLPSVLAYGVATVELIGGIAILLGLGTKVVAALLALVMAGAIVKVKLAAGFTGNGQGAGWELELALLAMAISLLVTGGGTFSVDSMLRNKREVQASRFV</sequence>
<evidence type="ECO:0000256" key="5">
    <source>
        <dbReference type="ARBA" id="ARBA00022989"/>
    </source>
</evidence>
<protein>
    <submittedName>
        <fullName evidence="8">DoxX family protein</fullName>
    </submittedName>
</protein>